<dbReference type="AlphaFoldDB" id="W6S1T3"/>
<gene>
    <name evidence="1" type="ORF">CM240_2732</name>
</gene>
<protein>
    <submittedName>
        <fullName evidence="1">Uncharacterized protein</fullName>
    </submittedName>
</protein>
<evidence type="ECO:0000313" key="2">
    <source>
        <dbReference type="Proteomes" id="UP000019426"/>
    </source>
</evidence>
<dbReference type="PATRIC" id="fig|1216932.3.peg.2693"/>
<evidence type="ECO:0000313" key="1">
    <source>
        <dbReference type="EMBL" id="CDM69849.1"/>
    </source>
</evidence>
<proteinExistence type="predicted"/>
<dbReference type="STRING" id="1216932.CM240_2732"/>
<organism evidence="1 2">
    <name type="scientific">Clostridium bornimense</name>
    <dbReference type="NCBI Taxonomy" id="1216932"/>
    <lineage>
        <taxon>Bacteria</taxon>
        <taxon>Bacillati</taxon>
        <taxon>Bacillota</taxon>
        <taxon>Clostridia</taxon>
        <taxon>Eubacteriales</taxon>
        <taxon>Clostridiaceae</taxon>
        <taxon>Clostridium</taxon>
    </lineage>
</organism>
<dbReference type="RefSeq" id="WP_156930597.1">
    <property type="nucleotide sequence ID" value="NZ_HG917869.1"/>
</dbReference>
<keyword evidence="2" id="KW-1185">Reference proteome</keyword>
<dbReference type="OrthoDB" id="1707222at2"/>
<dbReference type="Proteomes" id="UP000019426">
    <property type="component" value="Chromosome M2/40_rep2"/>
</dbReference>
<sequence length="56" mass="6456">MNEKYDNSLNQWNNIFSKEVPKVPTNQSYGNKALDKGIDLSEKAIESAQTRERNIK</sequence>
<reference evidence="1 2" key="1">
    <citation type="submission" date="2013-11" db="EMBL/GenBank/DDBJ databases">
        <title>Complete genome sequence of Clostridum sp. M2/40.</title>
        <authorList>
            <person name="Wibberg D."/>
            <person name="Puehler A."/>
            <person name="Schlueter A."/>
        </authorList>
    </citation>
    <scope>NUCLEOTIDE SEQUENCE [LARGE SCALE GENOMIC DNA]</scope>
    <source>
        <strain evidence="2">M2/40</strain>
    </source>
</reference>
<name>W6S1T3_9CLOT</name>
<dbReference type="KEGG" id="clt:CM240_2732"/>
<dbReference type="HOGENOM" id="CLU_3006005_0_0_9"/>
<accession>W6S1T3</accession>
<dbReference type="EMBL" id="HG917869">
    <property type="protein sequence ID" value="CDM69849.1"/>
    <property type="molecule type" value="Genomic_DNA"/>
</dbReference>